<dbReference type="PANTHER" id="PTHR37294:SF1">
    <property type="entry name" value="3'-5' EXORIBONUCLEASE YHAM"/>
    <property type="match status" value="1"/>
</dbReference>
<dbReference type="CDD" id="cd00077">
    <property type="entry name" value="HDc"/>
    <property type="match status" value="1"/>
</dbReference>
<dbReference type="InterPro" id="IPR012340">
    <property type="entry name" value="NA-bd_OB-fold"/>
</dbReference>
<proteinExistence type="predicted"/>
<comment type="caution">
    <text evidence="3">The sequence shown here is derived from an EMBL/GenBank/DDBJ whole genome shotgun (WGS) entry which is preliminary data.</text>
</comment>
<evidence type="ECO:0000259" key="2">
    <source>
        <dbReference type="Pfam" id="PF01966"/>
    </source>
</evidence>
<gene>
    <name evidence="3" type="ORF">C4544_06345</name>
</gene>
<evidence type="ECO:0000313" key="3">
    <source>
        <dbReference type="EMBL" id="RJO59962.1"/>
    </source>
</evidence>
<dbReference type="InterPro" id="IPR050798">
    <property type="entry name" value="YhaM_exoribonuc/phosphodiest"/>
</dbReference>
<evidence type="ECO:0000256" key="1">
    <source>
        <dbReference type="ARBA" id="ARBA00022801"/>
    </source>
</evidence>
<dbReference type="Gene3D" id="1.10.3210.10">
    <property type="entry name" value="Hypothetical protein af1432"/>
    <property type="match status" value="1"/>
</dbReference>
<dbReference type="InterPro" id="IPR006675">
    <property type="entry name" value="HDIG_dom"/>
</dbReference>
<dbReference type="SUPFAM" id="SSF50249">
    <property type="entry name" value="Nucleic acid-binding proteins"/>
    <property type="match status" value="1"/>
</dbReference>
<evidence type="ECO:0000313" key="4">
    <source>
        <dbReference type="Proteomes" id="UP000285655"/>
    </source>
</evidence>
<dbReference type="NCBIfam" id="TIGR00277">
    <property type="entry name" value="HDIG"/>
    <property type="match status" value="1"/>
</dbReference>
<keyword evidence="1" id="KW-0378">Hydrolase</keyword>
<reference evidence="3 4" key="1">
    <citation type="journal article" date="2017" name="ISME J.">
        <title>Energy and carbon metabolisms in a deep terrestrial subsurface fluid microbial community.</title>
        <authorList>
            <person name="Momper L."/>
            <person name="Jungbluth S.P."/>
            <person name="Lee M.D."/>
            <person name="Amend J.P."/>
        </authorList>
    </citation>
    <scope>NUCLEOTIDE SEQUENCE [LARGE SCALE GENOMIC DNA]</scope>
    <source>
        <strain evidence="3">SURF_29</strain>
    </source>
</reference>
<sequence length="324" mass="36538">MKKLFVEDLKVGDSIFGELFAVKNYKKTATRNNRPYIDVELSDKTGSIKGKVWSDDMANCESVELADVVSISATVEDFNGPQLRITNLSKVDKYDLGDFQPTASRDIEKMFEEITEAVASIKNPSLKKLLKEFLNDKETVEMFKKGAGGYTVHHDYLGGLLDHTTEMLGYVPAICKTHPKINKDMLVTGIILHDIGKIHEYEVSTSIVITPKLKLLGHIFMGAEMVKRYGEKAGLDEDLLDEVLHMVLSHQGRIEFGSPILPKTPEAMILYRLDDMSAKLNTAFKLLESGEGGDERFTNYQRNLETELYRSPYTDELTNEDIPF</sequence>
<name>A0A419DA77_9BACT</name>
<dbReference type="AlphaFoldDB" id="A0A419DA77"/>
<dbReference type="GO" id="GO:0031125">
    <property type="term" value="P:rRNA 3'-end processing"/>
    <property type="evidence" value="ECO:0007669"/>
    <property type="project" value="TreeGrafter"/>
</dbReference>
<dbReference type="Proteomes" id="UP000285655">
    <property type="component" value="Unassembled WGS sequence"/>
</dbReference>
<protein>
    <submittedName>
        <fullName evidence="3">HD domain-containing protein</fullName>
    </submittedName>
</protein>
<dbReference type="Pfam" id="PF01966">
    <property type="entry name" value="HD"/>
    <property type="match status" value="1"/>
</dbReference>
<accession>A0A419DA77</accession>
<dbReference type="InterPro" id="IPR003607">
    <property type="entry name" value="HD/PDEase_dom"/>
</dbReference>
<feature type="domain" description="HD" evidence="2">
    <location>
        <begin position="161"/>
        <end position="278"/>
    </location>
</feature>
<organism evidence="3 4">
    <name type="scientific">candidate division WS5 bacterium</name>
    <dbReference type="NCBI Taxonomy" id="2093353"/>
    <lineage>
        <taxon>Bacteria</taxon>
        <taxon>candidate division WS5</taxon>
    </lineage>
</organism>
<dbReference type="SUPFAM" id="SSF109604">
    <property type="entry name" value="HD-domain/PDEase-like"/>
    <property type="match status" value="1"/>
</dbReference>
<dbReference type="GO" id="GO:0016787">
    <property type="term" value="F:hydrolase activity"/>
    <property type="evidence" value="ECO:0007669"/>
    <property type="project" value="UniProtKB-KW"/>
</dbReference>
<dbReference type="EMBL" id="QZJW01000055">
    <property type="protein sequence ID" value="RJO59962.1"/>
    <property type="molecule type" value="Genomic_DNA"/>
</dbReference>
<dbReference type="Gene3D" id="2.40.50.140">
    <property type="entry name" value="Nucleic acid-binding proteins"/>
    <property type="match status" value="1"/>
</dbReference>
<dbReference type="PANTHER" id="PTHR37294">
    <property type="entry name" value="3'-5' EXORIBONUCLEASE YHAM"/>
    <property type="match status" value="1"/>
</dbReference>
<dbReference type="InterPro" id="IPR006674">
    <property type="entry name" value="HD_domain"/>
</dbReference>